<organism evidence="2 3">
    <name type="scientific">Candidatus Roizmanbacteria bacterium CG22_combo_CG10-13_8_21_14_all_34_12</name>
    <dbReference type="NCBI Taxonomy" id="1974860"/>
    <lineage>
        <taxon>Bacteria</taxon>
        <taxon>Candidatus Roizmaniibacteriota</taxon>
    </lineage>
</organism>
<sequence>MRRIYSYLILTSIVLISSLVLWKSVGFLTIYKQYDGPLYIVPAKTLYNPKAIENLHLETSLSNKYFAAHLPLYSFLIRAIREIGVIGGIGGKLGYLKAMVGVNLLATIGLVLFFYYLLKKFKLTKNPLILASVLLFLPRFLVVRTVGAPESLFMLLILLSLFFFEKTQFWLAGLFGGLATMTKTPGILLFAGYGLVFVEKFIKTRKINWNWLGIILIPLGLLGVFGLYAKQYGDFSAYFHSGDNIHLTFPFAVFNFQKNWVGTAWLEEIIFYYFMYGLAIINLRDSKYRSFFYFGLVFFIATLFVQHRDISRYSLPLWPLALIAFEKFFTSKKFFIIFLILLPAIFIYAWNFLLYNVMPISDWAAFL</sequence>
<feature type="transmembrane region" description="Helical" evidence="1">
    <location>
        <begin position="290"/>
        <end position="307"/>
    </location>
</feature>
<gene>
    <name evidence="2" type="ORF">COW97_02860</name>
</gene>
<proteinExistence type="predicted"/>
<protein>
    <recommendedName>
        <fullName evidence="4">Glycosyltransferase RgtA/B/C/D-like domain-containing protein</fullName>
    </recommendedName>
</protein>
<feature type="transmembrane region" description="Helical" evidence="1">
    <location>
        <begin position="264"/>
        <end position="283"/>
    </location>
</feature>
<feature type="transmembrane region" description="Helical" evidence="1">
    <location>
        <begin position="169"/>
        <end position="197"/>
    </location>
</feature>
<feature type="transmembrane region" description="Helical" evidence="1">
    <location>
        <begin position="336"/>
        <end position="358"/>
    </location>
</feature>
<comment type="caution">
    <text evidence="2">The sequence shown here is derived from an EMBL/GenBank/DDBJ whole genome shotgun (WGS) entry which is preliminary data.</text>
</comment>
<accession>A0A2H0C0G8</accession>
<evidence type="ECO:0000313" key="3">
    <source>
        <dbReference type="Proteomes" id="UP000229699"/>
    </source>
</evidence>
<reference evidence="2 3" key="1">
    <citation type="submission" date="2017-09" db="EMBL/GenBank/DDBJ databases">
        <title>Depth-based differentiation of microbial function through sediment-hosted aquifers and enrichment of novel symbionts in the deep terrestrial subsurface.</title>
        <authorList>
            <person name="Probst A.J."/>
            <person name="Ladd B."/>
            <person name="Jarett J.K."/>
            <person name="Geller-Mcgrath D.E."/>
            <person name="Sieber C.M."/>
            <person name="Emerson J.B."/>
            <person name="Anantharaman K."/>
            <person name="Thomas B.C."/>
            <person name="Malmstrom R."/>
            <person name="Stieglmeier M."/>
            <person name="Klingl A."/>
            <person name="Woyke T."/>
            <person name="Ryan C.M."/>
            <person name="Banfield J.F."/>
        </authorList>
    </citation>
    <scope>NUCLEOTIDE SEQUENCE [LARGE SCALE GENOMIC DNA]</scope>
    <source>
        <strain evidence="2">CG22_combo_CG10-13_8_21_14_all_34_12</strain>
    </source>
</reference>
<keyword evidence="1" id="KW-1133">Transmembrane helix</keyword>
<feature type="transmembrane region" description="Helical" evidence="1">
    <location>
        <begin position="130"/>
        <end position="163"/>
    </location>
</feature>
<keyword evidence="1" id="KW-0812">Transmembrane</keyword>
<keyword evidence="1" id="KW-0472">Membrane</keyword>
<feature type="transmembrane region" description="Helical" evidence="1">
    <location>
        <begin position="209"/>
        <end position="229"/>
    </location>
</feature>
<feature type="transmembrane region" description="Helical" evidence="1">
    <location>
        <begin position="98"/>
        <end position="118"/>
    </location>
</feature>
<evidence type="ECO:0000256" key="1">
    <source>
        <dbReference type="SAM" id="Phobius"/>
    </source>
</evidence>
<feature type="transmembrane region" description="Helical" evidence="1">
    <location>
        <begin position="7"/>
        <end position="31"/>
    </location>
</feature>
<name>A0A2H0C0G8_9BACT</name>
<evidence type="ECO:0008006" key="4">
    <source>
        <dbReference type="Google" id="ProtNLM"/>
    </source>
</evidence>
<evidence type="ECO:0000313" key="2">
    <source>
        <dbReference type="EMBL" id="PIP63374.1"/>
    </source>
</evidence>
<dbReference type="AlphaFoldDB" id="A0A2H0C0G8"/>
<dbReference type="Proteomes" id="UP000229699">
    <property type="component" value="Unassembled WGS sequence"/>
</dbReference>
<dbReference type="EMBL" id="PCTC01000060">
    <property type="protein sequence ID" value="PIP63374.1"/>
    <property type="molecule type" value="Genomic_DNA"/>
</dbReference>